<gene>
    <name evidence="2" type="primary">ORF168</name>
</gene>
<feature type="region of interest" description="Disordered" evidence="1">
    <location>
        <begin position="167"/>
        <end position="187"/>
    </location>
</feature>
<evidence type="ECO:0000256" key="1">
    <source>
        <dbReference type="SAM" id="MobiDB-lite"/>
    </source>
</evidence>
<evidence type="ECO:0000313" key="3">
    <source>
        <dbReference type="Proteomes" id="UP000202921"/>
    </source>
</evidence>
<keyword evidence="3" id="KW-1185">Reference proteome</keyword>
<dbReference type="Proteomes" id="UP000202921">
    <property type="component" value="Segment"/>
</dbReference>
<dbReference type="GeneID" id="1442402"/>
<reference evidence="2 3" key="1">
    <citation type="journal article" date="1999" name="Virology">
        <title>Sequence analysis of the Xestia c-nigrum granulovirus genome.</title>
        <authorList>
            <person name="Hayakawa T."/>
            <person name="Ko R."/>
            <person name="Okano K."/>
            <person name="Seong S.I."/>
            <person name="Goto C."/>
            <person name="Maeda S."/>
        </authorList>
    </citation>
    <scope>NUCLEOTIDE SEQUENCE [LARGE SCALE GENOMIC DNA]</scope>
</reference>
<name>Q9PYM8_GVXN</name>
<organismHost>
    <name type="scientific">Xestia</name>
    <dbReference type="NCBI Taxonomy" id="320016"/>
</organismHost>
<dbReference type="RefSeq" id="NP_059316.1">
    <property type="nucleotide sequence ID" value="NC_002331.1"/>
</dbReference>
<accession>Q9PYM8</accession>
<dbReference type="EMBL" id="AF162221">
    <property type="protein sequence ID" value="AAF05282.1"/>
    <property type="molecule type" value="Genomic_DNA"/>
</dbReference>
<dbReference type="KEGG" id="vg:1442402"/>
<organism evidence="2 3">
    <name type="scientific">Xestia c-nigrum granulosis virus</name>
    <name type="common">XnGV</name>
    <name type="synonym">Xestia c-nigrum granulovirus</name>
    <dbReference type="NCBI Taxonomy" id="51677"/>
    <lineage>
        <taxon>Viruses</taxon>
        <taxon>Viruses incertae sedis</taxon>
        <taxon>Naldaviricetes</taxon>
        <taxon>Lefavirales</taxon>
        <taxon>Baculoviridae</taxon>
        <taxon>Betabaculovirus</taxon>
        <taxon>Betabaculovirus xecnigri</taxon>
    </lineage>
</organism>
<protein>
    <submittedName>
        <fullName evidence="2">ORF168</fullName>
    </submittedName>
</protein>
<proteinExistence type="predicted"/>
<evidence type="ECO:0000313" key="2">
    <source>
        <dbReference type="EMBL" id="AAF05282.1"/>
    </source>
</evidence>
<sequence length="198" mass="22796">MKSSNVPDTEKYNFGIICPGQYLQNISNHHYKVVCVKCYHEIPLDEMKNHVQQYHGVDVNVTCPWCVKYTWVSGDEDKLADYKHVKNCELCLTKSFCDKSMGYAVFCHLISCLRRRCFDDAVISHPLFVEVDEYNWTPLDTDEDLAEGYCISDLEDDLEDDESLLWSSDYNSDYSGSDYEYDSDGDGNYFRSTGVEAG</sequence>
<feature type="compositionally biased region" description="Low complexity" evidence="1">
    <location>
        <begin position="167"/>
        <end position="178"/>
    </location>
</feature>